<name>A0A0J9XQ21_BRUMA</name>
<dbReference type="AlphaFoldDB" id="A0A0J9XQ21"/>
<evidence type="ECO:0000313" key="1">
    <source>
        <dbReference type="EMBL" id="CDP92920.1"/>
    </source>
</evidence>
<reference evidence="1" key="1">
    <citation type="journal article" date="2007" name="Science">
        <title>Draft genome of the filarial nematode parasite Brugia malayi.</title>
        <authorList>
            <person name="Ghedin E."/>
            <person name="Wang S."/>
            <person name="Spiro D."/>
            <person name="Caler E."/>
            <person name="Zhao Q."/>
            <person name="Crabtree J."/>
            <person name="Allen J.E."/>
            <person name="Delcher A.L."/>
            <person name="Guiliano D.B."/>
            <person name="Miranda-Saavedra D."/>
            <person name="Angiuoli S.V."/>
            <person name="Creasy T."/>
            <person name="Amedeo P."/>
            <person name="Haas B."/>
            <person name="El-Sayed N.M."/>
            <person name="Wortman J.R."/>
            <person name="Feldblyum T."/>
            <person name="Tallon L."/>
            <person name="Schatz M."/>
            <person name="Shumway M."/>
            <person name="Koo H."/>
            <person name="Salzberg S.L."/>
            <person name="Schobel S."/>
            <person name="Pertea M."/>
            <person name="Pop M."/>
            <person name="White O."/>
            <person name="Barton G.J."/>
            <person name="Carlow C.K."/>
            <person name="Crawford M.J."/>
            <person name="Daub J."/>
            <person name="Dimmic M.W."/>
            <person name="Estes C.F."/>
            <person name="Foster J.M."/>
            <person name="Ganatra M."/>
            <person name="Gregory W.F."/>
            <person name="Johnson N.M."/>
            <person name="Jin J."/>
            <person name="Komuniecki R."/>
            <person name="Korf I."/>
            <person name="Kumar S."/>
            <person name="Laney S."/>
            <person name="Li B.W."/>
            <person name="Li W."/>
            <person name="Lindblom T.H."/>
            <person name="Lustigman S."/>
            <person name="Ma D."/>
            <person name="Maina C.V."/>
            <person name="Martin D.M."/>
            <person name="McCarter J.P."/>
            <person name="McReynolds L."/>
            <person name="Mitreva M."/>
            <person name="Nutman T.B."/>
            <person name="Parkinson J."/>
            <person name="Peregrin-Alvarez J.M."/>
            <person name="Poole C."/>
            <person name="Ren Q."/>
            <person name="Saunders L."/>
            <person name="Sluder A.E."/>
            <person name="Smith K."/>
            <person name="Stanke M."/>
            <person name="Unnasch T.R."/>
            <person name="Ware J."/>
            <person name="Wei A.D."/>
            <person name="Weil G."/>
            <person name="Williams D.J."/>
            <person name="Zhang Y."/>
            <person name="Williams S.A."/>
            <person name="Fraser-Liggett C."/>
            <person name="Slatko B."/>
            <person name="Blaxter M.L."/>
            <person name="Scott A.L."/>
        </authorList>
    </citation>
    <scope>NUCLEOTIDE SEQUENCE</scope>
    <source>
        <strain evidence="1">FR3</strain>
    </source>
</reference>
<gene>
    <name evidence="1" type="primary">Bm311</name>
    <name evidence="1" type="ORF">BM_Bm311</name>
</gene>
<protein>
    <submittedName>
        <fullName evidence="1">Bm311</fullName>
    </submittedName>
</protein>
<accession>A0A0J9XQ21</accession>
<sequence>MRIKKAYLMDGKSTKGWEALISSQSTRLSQIYREESKLLISNMGLCHGCDIPSNTAESTIVAHFSAASLKTITFSLLSRENKMESAAVVVEVALFKSILAEGTCPAPSILARTT</sequence>
<organism evidence="1">
    <name type="scientific">Brugia malayi</name>
    <name type="common">Filarial nematode worm</name>
    <dbReference type="NCBI Taxonomy" id="6279"/>
    <lineage>
        <taxon>Eukaryota</taxon>
        <taxon>Metazoa</taxon>
        <taxon>Ecdysozoa</taxon>
        <taxon>Nematoda</taxon>
        <taxon>Chromadorea</taxon>
        <taxon>Rhabditida</taxon>
        <taxon>Spirurina</taxon>
        <taxon>Spiruromorpha</taxon>
        <taxon>Filarioidea</taxon>
        <taxon>Onchocercidae</taxon>
        <taxon>Brugia</taxon>
    </lineage>
</organism>
<reference evidence="1" key="2">
    <citation type="submission" date="2012-12" db="EMBL/GenBank/DDBJ databases">
        <authorList>
            <person name="Gao Y.W."/>
            <person name="Fan S.T."/>
            <person name="Sun H.T."/>
            <person name="Wang Z."/>
            <person name="Gao X.L."/>
            <person name="Li Y.G."/>
            <person name="Wang T.C."/>
            <person name="Zhang K."/>
            <person name="Xu W.W."/>
            <person name="Yu Z.J."/>
            <person name="Xia X.Z."/>
        </authorList>
    </citation>
    <scope>NUCLEOTIDE SEQUENCE</scope>
    <source>
        <strain evidence="1">FR3</strain>
    </source>
</reference>
<dbReference type="EMBL" id="LN856865">
    <property type="protein sequence ID" value="CDP92920.1"/>
    <property type="molecule type" value="Genomic_DNA"/>
</dbReference>
<proteinExistence type="predicted"/>